<name>N1U4K3_9LEPT</name>
<organism evidence="2 3">
    <name type="scientific">Leptospira weilii str. Ecochallenge</name>
    <dbReference type="NCBI Taxonomy" id="1049986"/>
    <lineage>
        <taxon>Bacteria</taxon>
        <taxon>Pseudomonadati</taxon>
        <taxon>Spirochaetota</taxon>
        <taxon>Spirochaetia</taxon>
        <taxon>Leptospirales</taxon>
        <taxon>Leptospiraceae</taxon>
        <taxon>Leptospira</taxon>
    </lineage>
</organism>
<dbReference type="AlphaFoldDB" id="N1U4K3"/>
<evidence type="ECO:0000256" key="1">
    <source>
        <dbReference type="SAM" id="Phobius"/>
    </source>
</evidence>
<accession>N1U4K3</accession>
<sequence>MVIFSSSFLWNFLNQTFAFWGWGVVSICVFSGILFAHYQIWAEPSVTPFQILVIGSNFTFLCGILTFLVITILKKFGDGIKNKKNSFFSKRRRIKSFRMRSQFARLPKRNLRNL</sequence>
<reference evidence="2 3" key="1">
    <citation type="submission" date="2013-02" db="EMBL/GenBank/DDBJ databases">
        <authorList>
            <person name="Harkins D.M."/>
            <person name="Durkin A.S."/>
            <person name="Brinkac L.M."/>
            <person name="Haft D.H."/>
            <person name="Selengut J.D."/>
            <person name="Sanka R."/>
            <person name="DePew J."/>
            <person name="Purushe J."/>
            <person name="Haake D.A."/>
            <person name="Matsunaga J."/>
            <person name="Vinetz J.M."/>
            <person name="Sutton G.G."/>
            <person name="Nierman W.C."/>
            <person name="Fouts D.E."/>
        </authorList>
    </citation>
    <scope>NUCLEOTIDE SEQUENCE [LARGE SCALE GENOMIC DNA]</scope>
    <source>
        <strain evidence="2 3">Ecochallenge</strain>
    </source>
</reference>
<keyword evidence="1" id="KW-1133">Transmembrane helix</keyword>
<feature type="transmembrane region" description="Helical" evidence="1">
    <location>
        <begin position="12"/>
        <end position="37"/>
    </location>
</feature>
<evidence type="ECO:0000313" key="2">
    <source>
        <dbReference type="EMBL" id="EMY12849.1"/>
    </source>
</evidence>
<gene>
    <name evidence="2" type="ORF">LEP1GSC043_0036</name>
</gene>
<keyword evidence="1" id="KW-0472">Membrane</keyword>
<protein>
    <submittedName>
        <fullName evidence="2">Uncharacterized protein</fullName>
    </submittedName>
</protein>
<comment type="caution">
    <text evidence="2">The sequence shown here is derived from an EMBL/GenBank/DDBJ whole genome shotgun (WGS) entry which is preliminary data.</text>
</comment>
<dbReference type="Proteomes" id="UP000012249">
    <property type="component" value="Unassembled WGS sequence"/>
</dbReference>
<proteinExistence type="predicted"/>
<evidence type="ECO:0000313" key="3">
    <source>
        <dbReference type="Proteomes" id="UP000012249"/>
    </source>
</evidence>
<feature type="transmembrane region" description="Helical" evidence="1">
    <location>
        <begin position="49"/>
        <end position="73"/>
    </location>
</feature>
<keyword evidence="1" id="KW-0812">Transmembrane</keyword>
<dbReference type="EMBL" id="AHMI02000275">
    <property type="protein sequence ID" value="EMY12849.1"/>
    <property type="molecule type" value="Genomic_DNA"/>
</dbReference>